<feature type="domain" description="NAD-dependent epimerase/dehydratase" evidence="1">
    <location>
        <begin position="1"/>
        <end position="207"/>
    </location>
</feature>
<evidence type="ECO:0000259" key="1">
    <source>
        <dbReference type="Pfam" id="PF01370"/>
    </source>
</evidence>
<gene>
    <name evidence="2" type="ORF">E0H73_29455</name>
</gene>
<dbReference type="OrthoDB" id="8770295at2"/>
<sequence length="282" mass="30270">MIGHAVVDDLVAQGIFVTALDRIEPDGLPADRMVIGDARDPAAVDEAMADADAVIHLAGLASPGHGTPFEVFGGNTRATFVVLEAAGRRGIRRVALSSSYSITGLPFAAGIRHPAYLPVDENLPVQIEDPYGLSKQVDEATALMMTRRHGLTVVALRLPFVADEKRRRDRLAATTADPLYGSAELWAYLDLRDAARALRLSLTAPASGFHAVLVASPQTLAPYPTEELLARYHPAVPVRRALPGRAVPMDLSRARDLLGFTAEHRVELDLRPLPADLTRAAG</sequence>
<proteinExistence type="predicted"/>
<dbReference type="Gene3D" id="3.40.50.720">
    <property type="entry name" value="NAD(P)-binding Rossmann-like Domain"/>
    <property type="match status" value="1"/>
</dbReference>
<dbReference type="InterPro" id="IPR050177">
    <property type="entry name" value="Lipid_A_modif_metabolic_enz"/>
</dbReference>
<dbReference type="EMBL" id="SJKB01000010">
    <property type="protein sequence ID" value="TCC57770.1"/>
    <property type="molecule type" value="Genomic_DNA"/>
</dbReference>
<dbReference type="Pfam" id="PF01370">
    <property type="entry name" value="Epimerase"/>
    <property type="match status" value="1"/>
</dbReference>
<protein>
    <submittedName>
        <fullName evidence="2">NAD(P)-dependent oxidoreductase</fullName>
    </submittedName>
</protein>
<dbReference type="InterPro" id="IPR036291">
    <property type="entry name" value="NAD(P)-bd_dom_sf"/>
</dbReference>
<dbReference type="PANTHER" id="PTHR43245:SF55">
    <property type="entry name" value="NAD(P)-BINDING DOMAIN-CONTAINING PROTEIN"/>
    <property type="match status" value="1"/>
</dbReference>
<evidence type="ECO:0000313" key="2">
    <source>
        <dbReference type="EMBL" id="TCC57770.1"/>
    </source>
</evidence>
<name>A0A4R0KDI2_9ACTN</name>
<dbReference type="SUPFAM" id="SSF51735">
    <property type="entry name" value="NAD(P)-binding Rossmann-fold domains"/>
    <property type="match status" value="1"/>
</dbReference>
<accession>A0A4R0KDI2</accession>
<evidence type="ECO:0000313" key="3">
    <source>
        <dbReference type="Proteomes" id="UP000291144"/>
    </source>
</evidence>
<keyword evidence="3" id="KW-1185">Reference proteome</keyword>
<dbReference type="PANTHER" id="PTHR43245">
    <property type="entry name" value="BIFUNCTIONAL POLYMYXIN RESISTANCE PROTEIN ARNA"/>
    <property type="match status" value="1"/>
</dbReference>
<reference evidence="2 3" key="1">
    <citation type="submission" date="2019-02" db="EMBL/GenBank/DDBJ databases">
        <title>Kribbella capetownensis sp. nov. and Kribbella speibonae sp. nov., isolated from soil.</title>
        <authorList>
            <person name="Curtis S.M."/>
            <person name="Norton I."/>
            <person name="Everest G.J."/>
            <person name="Meyers P.R."/>
        </authorList>
    </citation>
    <scope>NUCLEOTIDE SEQUENCE [LARGE SCALE GENOMIC DNA]</scope>
    <source>
        <strain evidence="2 3">NRRL B-24813</strain>
    </source>
</reference>
<dbReference type="InterPro" id="IPR001509">
    <property type="entry name" value="Epimerase_deHydtase"/>
</dbReference>
<dbReference type="Proteomes" id="UP000291144">
    <property type="component" value="Unassembled WGS sequence"/>
</dbReference>
<dbReference type="AlphaFoldDB" id="A0A4R0KDI2"/>
<comment type="caution">
    <text evidence="2">The sequence shown here is derived from an EMBL/GenBank/DDBJ whole genome shotgun (WGS) entry which is preliminary data.</text>
</comment>
<organism evidence="2 3">
    <name type="scientific">Kribbella pittospori</name>
    <dbReference type="NCBI Taxonomy" id="722689"/>
    <lineage>
        <taxon>Bacteria</taxon>
        <taxon>Bacillati</taxon>
        <taxon>Actinomycetota</taxon>
        <taxon>Actinomycetes</taxon>
        <taxon>Propionibacteriales</taxon>
        <taxon>Kribbellaceae</taxon>
        <taxon>Kribbella</taxon>
    </lineage>
</organism>